<dbReference type="Proteomes" id="UP001050975">
    <property type="component" value="Unassembled WGS sequence"/>
</dbReference>
<evidence type="ECO:0000313" key="3">
    <source>
        <dbReference type="Proteomes" id="UP001050975"/>
    </source>
</evidence>
<feature type="region of interest" description="Disordered" evidence="1">
    <location>
        <begin position="1"/>
        <end position="48"/>
    </location>
</feature>
<proteinExistence type="predicted"/>
<name>A0AAV3XTR2_9CYAN</name>
<feature type="compositionally biased region" description="Basic and acidic residues" evidence="1">
    <location>
        <begin position="1"/>
        <end position="38"/>
    </location>
</feature>
<protein>
    <submittedName>
        <fullName evidence="2">Uncharacterized protein</fullName>
    </submittedName>
</protein>
<evidence type="ECO:0000313" key="2">
    <source>
        <dbReference type="EMBL" id="GET44377.1"/>
    </source>
</evidence>
<organism evidence="2 3">
    <name type="scientific">Microseira wollei NIES-4236</name>
    <dbReference type="NCBI Taxonomy" id="2530354"/>
    <lineage>
        <taxon>Bacteria</taxon>
        <taxon>Bacillati</taxon>
        <taxon>Cyanobacteriota</taxon>
        <taxon>Cyanophyceae</taxon>
        <taxon>Oscillatoriophycideae</taxon>
        <taxon>Aerosakkonematales</taxon>
        <taxon>Aerosakkonemataceae</taxon>
        <taxon>Microseira</taxon>
    </lineage>
</organism>
<dbReference type="EMBL" id="BLAY01000340">
    <property type="protein sequence ID" value="GET44377.1"/>
    <property type="molecule type" value="Genomic_DNA"/>
</dbReference>
<sequence length="58" mass="6641">MAVLCHDQEDAETGRRGAAERHPSQVRSIRSDPPEFKQPKVPSAPMKERCYLYSKNEL</sequence>
<comment type="caution">
    <text evidence="2">The sequence shown here is derived from an EMBL/GenBank/DDBJ whole genome shotgun (WGS) entry which is preliminary data.</text>
</comment>
<evidence type="ECO:0000256" key="1">
    <source>
        <dbReference type="SAM" id="MobiDB-lite"/>
    </source>
</evidence>
<dbReference type="RefSeq" id="WP_226594276.1">
    <property type="nucleotide sequence ID" value="NZ_BLAY01000340.1"/>
</dbReference>
<keyword evidence="3" id="KW-1185">Reference proteome</keyword>
<accession>A0AAV3XTR2</accession>
<dbReference type="AlphaFoldDB" id="A0AAV3XTR2"/>
<reference evidence="2" key="1">
    <citation type="submission" date="2019-10" db="EMBL/GenBank/DDBJ databases">
        <title>Draft genome sequece of Microseira wollei NIES-4236.</title>
        <authorList>
            <person name="Yamaguchi H."/>
            <person name="Suzuki S."/>
            <person name="Kawachi M."/>
        </authorList>
    </citation>
    <scope>NUCLEOTIDE SEQUENCE</scope>
    <source>
        <strain evidence="2">NIES-4236</strain>
    </source>
</reference>
<gene>
    <name evidence="2" type="ORF">MiSe_92040</name>
</gene>